<keyword evidence="7" id="KW-0498">Mitosis</keyword>
<feature type="binding site" evidence="14">
    <location>
        <position position="269"/>
    </location>
    <ligand>
        <name>ATP</name>
        <dbReference type="ChEBI" id="CHEBI:30616"/>
    </ligand>
</feature>
<evidence type="ECO:0000256" key="2">
    <source>
        <dbReference type="ARBA" id="ARBA00012513"/>
    </source>
</evidence>
<protein>
    <recommendedName>
        <fullName evidence="2">non-specific serine/threonine protein kinase</fullName>
        <ecNumber evidence="2">2.7.11.1</ecNumber>
    </recommendedName>
</protein>
<dbReference type="PROSITE" id="PS00107">
    <property type="entry name" value="PROTEIN_KINASE_ATP"/>
    <property type="match status" value="1"/>
</dbReference>
<feature type="compositionally biased region" description="Polar residues" evidence="17">
    <location>
        <begin position="28"/>
        <end position="42"/>
    </location>
</feature>
<evidence type="ECO:0000256" key="1">
    <source>
        <dbReference type="ARBA" id="ARBA00004186"/>
    </source>
</evidence>
<keyword evidence="10" id="KW-0131">Cell cycle</keyword>
<evidence type="ECO:0000313" key="20">
    <source>
        <dbReference type="Proteomes" id="UP000005447"/>
    </source>
</evidence>
<dbReference type="InterPro" id="IPR030616">
    <property type="entry name" value="Aur-like"/>
</dbReference>
<dbReference type="AlphaFoldDB" id="H0VW22"/>
<sequence length="399" mass="44969">MDRAKENLVSGSIKAMGPLGNGPKRVLVTQQLPSQNPSSGGQAQPVLCPSNSSQRVPTQAQKLVCSQKVVQKQLQATGRAHPVPRPGNSTQKREQSQLAASGGNPGKEVESKPKTEDLKRRWWTLEDFDIGRPLGKGKFGNVYLAREKQSKFILALKVLFKAQLEKAGVEHQLRREVEIQSHLRHPNILRLYGYLHDAMRVYRILEYAPLGTVYRELQKLSKFDEQRAATYITELANVVSNCHSKRVIQRDIKPENLLLGSAGELKIADFGWSAHAPSSRRTSLCRTLDYQPPEMIEGRKHDEKVDLWSLGVLCYKFLVGKPPFEAHTHQETYKRISQVEFTFPDFVTEGARDFISRLLKQNPSQRPTLSEVLEHPWVTTNSSKPSSCQKSKEPTSKSS</sequence>
<feature type="region of interest" description="Disordered" evidence="17">
    <location>
        <begin position="1"/>
        <end position="61"/>
    </location>
</feature>
<feature type="compositionally biased region" description="Polar residues" evidence="17">
    <location>
        <begin position="49"/>
        <end position="61"/>
    </location>
</feature>
<feature type="cross-link" description="Glycyl lysine isopeptide (Lys-Gly) (interchain with G-Cter in SUMO2)" evidence="15">
    <location>
        <position position="253"/>
    </location>
</feature>
<keyword evidence="3" id="KW-0723">Serine/threonine-protein kinase</keyword>
<evidence type="ECO:0000313" key="19">
    <source>
        <dbReference type="Ensembl" id="ENSCPOP00000014900.1"/>
    </source>
</evidence>
<feature type="binding site" evidence="14">
    <location>
        <begin position="255"/>
        <end position="256"/>
    </location>
    <ligand>
        <name>ATP</name>
        <dbReference type="ChEBI" id="CHEBI:30616"/>
    </ligand>
</feature>
<dbReference type="GO" id="GO:0004674">
    <property type="term" value="F:protein serine/threonine kinase activity"/>
    <property type="evidence" value="ECO:0007669"/>
    <property type="project" value="UniProtKB-KW"/>
</dbReference>
<keyword evidence="5" id="KW-0808">Transferase</keyword>
<accession>H0VW22</accession>
<dbReference type="GO" id="GO:0005819">
    <property type="term" value="C:spindle"/>
    <property type="evidence" value="ECO:0007669"/>
    <property type="project" value="UniProtKB-SubCell"/>
</dbReference>
<feature type="compositionally biased region" description="Basic and acidic residues" evidence="17">
    <location>
        <begin position="107"/>
        <end position="116"/>
    </location>
</feature>
<evidence type="ECO:0000256" key="12">
    <source>
        <dbReference type="ARBA" id="ARBA00048679"/>
    </source>
</evidence>
<evidence type="ECO:0000256" key="16">
    <source>
        <dbReference type="PROSITE-ProRule" id="PRU10141"/>
    </source>
</evidence>
<evidence type="ECO:0000256" key="11">
    <source>
        <dbReference type="ARBA" id="ARBA00047899"/>
    </source>
</evidence>
<feature type="binding site" evidence="14">
    <location>
        <position position="138"/>
    </location>
    <ligand>
        <name>ATP</name>
        <dbReference type="ChEBI" id="CHEBI:30616"/>
    </ligand>
</feature>
<evidence type="ECO:0000256" key="3">
    <source>
        <dbReference type="ARBA" id="ARBA00022527"/>
    </source>
</evidence>
<dbReference type="FunFam" id="1.10.510.10:FF:000235">
    <property type="entry name" value="Serine/threonine-protein kinase ark1"/>
    <property type="match status" value="1"/>
</dbReference>
<evidence type="ECO:0000256" key="17">
    <source>
        <dbReference type="SAM" id="MobiDB-lite"/>
    </source>
</evidence>
<organism evidence="19 20">
    <name type="scientific">Cavia porcellus</name>
    <name type="common">Guinea pig</name>
    <dbReference type="NCBI Taxonomy" id="10141"/>
    <lineage>
        <taxon>Eukaryota</taxon>
        <taxon>Metazoa</taxon>
        <taxon>Chordata</taxon>
        <taxon>Craniata</taxon>
        <taxon>Vertebrata</taxon>
        <taxon>Euteleostomi</taxon>
        <taxon>Mammalia</taxon>
        <taxon>Eutheria</taxon>
        <taxon>Euarchontoglires</taxon>
        <taxon>Glires</taxon>
        <taxon>Rodentia</taxon>
        <taxon>Hystricomorpha</taxon>
        <taxon>Caviidae</taxon>
        <taxon>Cavia</taxon>
    </lineage>
</organism>
<keyword evidence="4" id="KW-0132">Cell division</keyword>
<dbReference type="HOGENOM" id="CLU_000288_63_6_1"/>
<dbReference type="GO" id="GO:0005524">
    <property type="term" value="F:ATP binding"/>
    <property type="evidence" value="ECO:0007669"/>
    <property type="project" value="UniProtKB-UniRule"/>
</dbReference>
<comment type="catalytic activity">
    <reaction evidence="12">
        <text>L-seryl-[protein] + ATP = O-phospho-L-seryl-[protein] + ADP + H(+)</text>
        <dbReference type="Rhea" id="RHEA:17989"/>
        <dbReference type="Rhea" id="RHEA-COMP:9863"/>
        <dbReference type="Rhea" id="RHEA-COMP:11604"/>
        <dbReference type="ChEBI" id="CHEBI:15378"/>
        <dbReference type="ChEBI" id="CHEBI:29999"/>
        <dbReference type="ChEBI" id="CHEBI:30616"/>
        <dbReference type="ChEBI" id="CHEBI:83421"/>
        <dbReference type="ChEBI" id="CHEBI:456216"/>
        <dbReference type="EC" id="2.7.11.1"/>
    </reaction>
</comment>
<dbReference type="GO" id="GO:0051301">
    <property type="term" value="P:cell division"/>
    <property type="evidence" value="ECO:0007669"/>
    <property type="project" value="UniProtKB-KW"/>
</dbReference>
<dbReference type="InParanoid" id="H0VW22"/>
<evidence type="ECO:0000256" key="7">
    <source>
        <dbReference type="ARBA" id="ARBA00022776"/>
    </source>
</evidence>
<evidence type="ECO:0000259" key="18">
    <source>
        <dbReference type="PROSITE" id="PS50011"/>
    </source>
</evidence>
<dbReference type="SMART" id="SM00220">
    <property type="entry name" value="S_TKc"/>
    <property type="match status" value="1"/>
</dbReference>
<comment type="subcellular location">
    <subcellularLocation>
        <location evidence="1">Cytoplasm</location>
        <location evidence="1">Cytoskeleton</location>
        <location evidence="1">Spindle</location>
    </subcellularLocation>
</comment>
<dbReference type="InterPro" id="IPR000719">
    <property type="entry name" value="Prot_kinase_dom"/>
</dbReference>
<feature type="binding site" evidence="14 16">
    <location>
        <position position="157"/>
    </location>
    <ligand>
        <name>ATP</name>
        <dbReference type="ChEBI" id="CHEBI:30616"/>
    </ligand>
</feature>
<reference evidence="20" key="1">
    <citation type="journal article" date="2011" name="Nature">
        <title>A high-resolution map of human evolutionary constraint using 29 mammals.</title>
        <authorList>
            <person name="Lindblad-Toh K."/>
            <person name="Garber M."/>
            <person name="Zuk O."/>
            <person name="Lin M.F."/>
            <person name="Parker B.J."/>
            <person name="Washietl S."/>
            <person name="Kheradpour P."/>
            <person name="Ernst J."/>
            <person name="Jordan G."/>
            <person name="Mauceli E."/>
            <person name="Ward L.D."/>
            <person name="Lowe C.B."/>
            <person name="Holloway A.K."/>
            <person name="Clamp M."/>
            <person name="Gnerre S."/>
            <person name="Alfoldi J."/>
            <person name="Beal K."/>
            <person name="Chang J."/>
            <person name="Clawson H."/>
            <person name="Cuff J."/>
            <person name="Di Palma F."/>
            <person name="Fitzgerald S."/>
            <person name="Flicek P."/>
            <person name="Guttman M."/>
            <person name="Hubisz M.J."/>
            <person name="Jaffe D.B."/>
            <person name="Jungreis I."/>
            <person name="Kent W.J."/>
            <person name="Kostka D."/>
            <person name="Lara M."/>
            <person name="Martins A.L."/>
            <person name="Massingham T."/>
            <person name="Moltke I."/>
            <person name="Raney B.J."/>
            <person name="Rasmussen M.D."/>
            <person name="Robinson J."/>
            <person name="Stark A."/>
            <person name="Vilella A.J."/>
            <person name="Wen J."/>
            <person name="Xie X."/>
            <person name="Zody M.C."/>
            <person name="Baldwin J."/>
            <person name="Bloom T."/>
            <person name="Chin C.W."/>
            <person name="Heiman D."/>
            <person name="Nicol R."/>
            <person name="Nusbaum C."/>
            <person name="Young S."/>
            <person name="Wilkinson J."/>
            <person name="Worley K.C."/>
            <person name="Kovar C.L."/>
            <person name="Muzny D.M."/>
            <person name="Gibbs R.A."/>
            <person name="Cree A."/>
            <person name="Dihn H.H."/>
            <person name="Fowler G."/>
            <person name="Jhangiani S."/>
            <person name="Joshi V."/>
            <person name="Lee S."/>
            <person name="Lewis L.R."/>
            <person name="Nazareth L.V."/>
            <person name="Okwuonu G."/>
            <person name="Santibanez J."/>
            <person name="Warren W.C."/>
            <person name="Mardis E.R."/>
            <person name="Weinstock G.M."/>
            <person name="Wilson R.K."/>
            <person name="Delehaunty K."/>
            <person name="Dooling D."/>
            <person name="Fronik C."/>
            <person name="Fulton L."/>
            <person name="Fulton B."/>
            <person name="Graves T."/>
            <person name="Minx P."/>
            <person name="Sodergren E."/>
            <person name="Birney E."/>
            <person name="Margulies E.H."/>
            <person name="Herrero J."/>
            <person name="Green E.D."/>
            <person name="Haussler D."/>
            <person name="Siepel A."/>
            <person name="Goldman N."/>
            <person name="Pollard K.S."/>
            <person name="Pedersen J.S."/>
            <person name="Lander E.S."/>
            <person name="Kellis M."/>
        </authorList>
    </citation>
    <scope>NUCLEOTIDE SEQUENCE [LARGE SCALE GENOMIC DNA]</scope>
    <source>
        <strain evidence="20">2N</strain>
    </source>
</reference>
<dbReference type="VEuPathDB" id="HostDB:ENSCPOG00000021609"/>
<dbReference type="SUPFAM" id="SSF56112">
    <property type="entry name" value="Protein kinase-like (PK-like)"/>
    <property type="match status" value="1"/>
</dbReference>
<feature type="binding site" evidence="14">
    <location>
        <begin position="206"/>
        <end position="208"/>
    </location>
    <ligand>
        <name>ATP</name>
        <dbReference type="ChEBI" id="CHEBI:30616"/>
    </ligand>
</feature>
<evidence type="ECO:0000256" key="9">
    <source>
        <dbReference type="ARBA" id="ARBA00022840"/>
    </source>
</evidence>
<evidence type="ECO:0000256" key="10">
    <source>
        <dbReference type="ARBA" id="ARBA00023306"/>
    </source>
</evidence>
<proteinExistence type="predicted"/>
<dbReference type="EMBL" id="AAKN02046623">
    <property type="status" value="NOT_ANNOTATED_CDS"/>
    <property type="molecule type" value="Genomic_DNA"/>
</dbReference>
<feature type="active site" description="Proton acceptor" evidence="13">
    <location>
        <position position="251"/>
    </location>
</feature>
<keyword evidence="6 14" id="KW-0547">Nucleotide-binding</keyword>
<evidence type="ECO:0000256" key="6">
    <source>
        <dbReference type="ARBA" id="ARBA00022741"/>
    </source>
</evidence>
<evidence type="ECO:0000256" key="5">
    <source>
        <dbReference type="ARBA" id="ARBA00022679"/>
    </source>
</evidence>
<dbReference type="EC" id="2.7.11.1" evidence="2"/>
<keyword evidence="20" id="KW-1185">Reference proteome</keyword>
<keyword evidence="9 14" id="KW-0067">ATP-binding</keyword>
<dbReference type="Proteomes" id="UP000005447">
    <property type="component" value="Unassembled WGS sequence"/>
</dbReference>
<reference evidence="19" key="2">
    <citation type="submission" date="2025-08" db="UniProtKB">
        <authorList>
            <consortium name="Ensembl"/>
        </authorList>
    </citation>
    <scope>IDENTIFICATION</scope>
    <source>
        <strain evidence="19">2N</strain>
    </source>
</reference>
<dbReference type="Ensembl" id="ENSCPOT00000027104.2">
    <property type="protein sequence ID" value="ENSCPOP00000014900.1"/>
    <property type="gene ID" value="ENSCPOG00000021609.2"/>
</dbReference>
<feature type="compositionally biased region" description="Polar residues" evidence="17">
    <location>
        <begin position="378"/>
        <end position="389"/>
    </location>
</feature>
<dbReference type="FunCoup" id="H0VW22">
    <property type="interactions" value="1564"/>
</dbReference>
<dbReference type="Gene3D" id="1.10.510.10">
    <property type="entry name" value="Transferase(Phosphotransferase) domain 1"/>
    <property type="match status" value="1"/>
</dbReference>
<dbReference type="OMA" id="QSEENCI"/>
<dbReference type="InterPro" id="IPR017441">
    <property type="entry name" value="Protein_kinase_ATP_BS"/>
</dbReference>
<evidence type="ECO:0000256" key="4">
    <source>
        <dbReference type="ARBA" id="ARBA00022618"/>
    </source>
</evidence>
<evidence type="ECO:0000256" key="15">
    <source>
        <dbReference type="PIRSR" id="PIRSR630616-3"/>
    </source>
</evidence>
<dbReference type="eggNOG" id="KOG0580">
    <property type="taxonomic scope" value="Eukaryota"/>
</dbReference>
<evidence type="ECO:0000256" key="13">
    <source>
        <dbReference type="PIRSR" id="PIRSR630616-1"/>
    </source>
</evidence>
<dbReference type="FunFam" id="3.30.200.20:FF:000042">
    <property type="entry name" value="Aurora kinase A"/>
    <property type="match status" value="1"/>
</dbReference>
<feature type="domain" description="Protein kinase" evidence="18">
    <location>
        <begin position="128"/>
        <end position="378"/>
    </location>
</feature>
<evidence type="ECO:0000256" key="8">
    <source>
        <dbReference type="ARBA" id="ARBA00022777"/>
    </source>
</evidence>
<feature type="region of interest" description="Disordered" evidence="17">
    <location>
        <begin position="365"/>
        <end position="399"/>
    </location>
</feature>
<comment type="catalytic activity">
    <reaction evidence="11">
        <text>L-threonyl-[protein] + ATP = O-phospho-L-threonyl-[protein] + ADP + H(+)</text>
        <dbReference type="Rhea" id="RHEA:46608"/>
        <dbReference type="Rhea" id="RHEA-COMP:11060"/>
        <dbReference type="Rhea" id="RHEA-COMP:11605"/>
        <dbReference type="ChEBI" id="CHEBI:15378"/>
        <dbReference type="ChEBI" id="CHEBI:30013"/>
        <dbReference type="ChEBI" id="CHEBI:30616"/>
        <dbReference type="ChEBI" id="CHEBI:61977"/>
        <dbReference type="ChEBI" id="CHEBI:456216"/>
        <dbReference type="EC" id="2.7.11.1"/>
    </reaction>
</comment>
<evidence type="ECO:0000256" key="14">
    <source>
        <dbReference type="PIRSR" id="PIRSR630616-2"/>
    </source>
</evidence>
<reference evidence="19" key="3">
    <citation type="submission" date="2025-09" db="UniProtKB">
        <authorList>
            <consortium name="Ensembl"/>
        </authorList>
    </citation>
    <scope>IDENTIFICATION</scope>
    <source>
        <strain evidence="19">2N</strain>
    </source>
</reference>
<dbReference type="Pfam" id="PF00069">
    <property type="entry name" value="Pkinase"/>
    <property type="match status" value="1"/>
</dbReference>
<dbReference type="PANTHER" id="PTHR24350">
    <property type="entry name" value="SERINE/THREONINE-PROTEIN KINASE IAL-RELATED"/>
    <property type="match status" value="1"/>
</dbReference>
<dbReference type="STRING" id="10141.ENSCPOP00000014900"/>
<dbReference type="PROSITE" id="PS50011">
    <property type="entry name" value="PROTEIN_KINASE_DOM"/>
    <property type="match status" value="1"/>
</dbReference>
<dbReference type="Gene3D" id="3.30.200.20">
    <property type="entry name" value="Phosphorylase Kinase, domain 1"/>
    <property type="match status" value="1"/>
</dbReference>
<keyword evidence="8" id="KW-0418">Kinase</keyword>
<name>H0VW22_CAVPO</name>
<dbReference type="GeneTree" id="ENSGT00940000154900"/>
<dbReference type="InterPro" id="IPR011009">
    <property type="entry name" value="Kinase-like_dom_sf"/>
</dbReference>
<feature type="region of interest" description="Disordered" evidence="17">
    <location>
        <begin position="75"/>
        <end position="116"/>
    </location>
</feature>
<feature type="compositionally biased region" description="Basic and acidic residues" evidence="17">
    <location>
        <begin position="390"/>
        <end position="399"/>
    </location>
</feature>